<reference evidence="8" key="1">
    <citation type="submission" date="2015-09" db="EMBL/GenBank/DDBJ databases">
        <title>De novo assembly of Pectinophora gossypiella (Pink Bollworm) gut transcriptome.</title>
        <authorList>
            <person name="Tassone E.E."/>
        </authorList>
    </citation>
    <scope>NUCLEOTIDE SEQUENCE</scope>
</reference>
<feature type="compositionally biased region" description="Low complexity" evidence="5">
    <location>
        <begin position="153"/>
        <end position="162"/>
    </location>
</feature>
<evidence type="ECO:0000313" key="8">
    <source>
        <dbReference type="EMBL" id="JAT85163.1"/>
    </source>
</evidence>
<dbReference type="CDD" id="cd16696">
    <property type="entry name" value="RING-CH-C4HC3_NFX1"/>
    <property type="match status" value="1"/>
</dbReference>
<feature type="domain" description="PHD-type" evidence="6">
    <location>
        <begin position="388"/>
        <end position="440"/>
    </location>
</feature>
<organism evidence="8">
    <name type="scientific">Pectinophora gossypiella</name>
    <name type="common">Cotton pink bollworm</name>
    <name type="synonym">Depressaria gossypiella</name>
    <dbReference type="NCBI Taxonomy" id="13191"/>
    <lineage>
        <taxon>Eukaryota</taxon>
        <taxon>Metazoa</taxon>
        <taxon>Ecdysozoa</taxon>
        <taxon>Arthropoda</taxon>
        <taxon>Hexapoda</taxon>
        <taxon>Insecta</taxon>
        <taxon>Pterygota</taxon>
        <taxon>Neoptera</taxon>
        <taxon>Endopterygota</taxon>
        <taxon>Lepidoptera</taxon>
        <taxon>Glossata</taxon>
        <taxon>Ditrysia</taxon>
        <taxon>Gelechioidea</taxon>
        <taxon>Gelechiidae</taxon>
        <taxon>Apatetrinae</taxon>
        <taxon>Pectinophora</taxon>
    </lineage>
</organism>
<feature type="compositionally biased region" description="Basic and acidic residues" evidence="5">
    <location>
        <begin position="201"/>
        <end position="210"/>
    </location>
</feature>
<keyword evidence="2 4" id="KW-0863">Zinc-finger</keyword>
<evidence type="ECO:0000259" key="6">
    <source>
        <dbReference type="PROSITE" id="PS50016"/>
    </source>
</evidence>
<dbReference type="InterPro" id="IPR034078">
    <property type="entry name" value="NFX1_fam"/>
</dbReference>
<dbReference type="GO" id="GO:0000981">
    <property type="term" value="F:DNA-binding transcription factor activity, RNA polymerase II-specific"/>
    <property type="evidence" value="ECO:0007669"/>
    <property type="project" value="TreeGrafter"/>
</dbReference>
<proteinExistence type="predicted"/>
<evidence type="ECO:0000256" key="5">
    <source>
        <dbReference type="SAM" id="MobiDB-lite"/>
    </source>
</evidence>
<feature type="non-terminal residue" evidence="8">
    <location>
        <position position="452"/>
    </location>
</feature>
<dbReference type="PROSITE" id="PS01359">
    <property type="entry name" value="ZF_PHD_1"/>
    <property type="match status" value="1"/>
</dbReference>
<dbReference type="EMBL" id="GDQN01005891">
    <property type="protein sequence ID" value="JAT85163.1"/>
    <property type="molecule type" value="Transcribed_RNA"/>
</dbReference>
<dbReference type="InterPro" id="IPR013083">
    <property type="entry name" value="Znf_RING/FYVE/PHD"/>
</dbReference>
<dbReference type="PROSITE" id="PS50089">
    <property type="entry name" value="ZF_RING_2"/>
    <property type="match status" value="1"/>
</dbReference>
<feature type="region of interest" description="Disordered" evidence="5">
    <location>
        <begin position="344"/>
        <end position="379"/>
    </location>
</feature>
<dbReference type="GO" id="GO:0008270">
    <property type="term" value="F:zinc ion binding"/>
    <property type="evidence" value="ECO:0007669"/>
    <property type="project" value="UniProtKB-KW"/>
</dbReference>
<dbReference type="InterPro" id="IPR019786">
    <property type="entry name" value="Zinc_finger_PHD-type_CS"/>
</dbReference>
<dbReference type="SUPFAM" id="SSF57850">
    <property type="entry name" value="RING/U-box"/>
    <property type="match status" value="1"/>
</dbReference>
<feature type="domain" description="RING-type" evidence="7">
    <location>
        <begin position="391"/>
        <end position="438"/>
    </location>
</feature>
<feature type="compositionally biased region" description="Basic and acidic residues" evidence="5">
    <location>
        <begin position="295"/>
        <end position="305"/>
    </location>
</feature>
<feature type="compositionally biased region" description="Polar residues" evidence="5">
    <location>
        <begin position="191"/>
        <end position="200"/>
    </location>
</feature>
<dbReference type="GO" id="GO:0000977">
    <property type="term" value="F:RNA polymerase II transcription regulatory region sequence-specific DNA binding"/>
    <property type="evidence" value="ECO:0007669"/>
    <property type="project" value="TreeGrafter"/>
</dbReference>
<dbReference type="Gene3D" id="3.30.40.10">
    <property type="entry name" value="Zinc/RING finger domain, C3HC4 (zinc finger)"/>
    <property type="match status" value="1"/>
</dbReference>
<protein>
    <recommendedName>
        <fullName evidence="9">RING-type domain-containing protein</fullName>
    </recommendedName>
</protein>
<accession>A0A1E1WDV1</accession>
<dbReference type="GO" id="GO:0000122">
    <property type="term" value="P:negative regulation of transcription by RNA polymerase II"/>
    <property type="evidence" value="ECO:0007669"/>
    <property type="project" value="TreeGrafter"/>
</dbReference>
<feature type="compositionally biased region" description="Basic and acidic residues" evidence="5">
    <location>
        <begin position="218"/>
        <end position="286"/>
    </location>
</feature>
<sequence length="452" mass="51979">MSQWNNTYAYNNQYQDSTSWNGDVNAQYVNQPYYPGAQYESNNQYVSFDEFLTQMQGNQAAAPAAANFNSSEYQNYAGSQYNYQSIPSTSQNTHENYNYGQNAAGSNDVETYQKQSQYNQALPETNTVNEVLFKSNLTATATEFVPKNPPVKPSSSSQNVKPESSKSRNGLKESKSTHGSSSDTNWRERPQLSSHNGSSRSDYRNNDRQESNSYKQESGNHSRDSNNRNDYNQRDSNNRSYDRNHEYNNRNDSRYEGRNQEPNNRYENRYNERGQKSKSKNKDSERTFYNSSMPKEPRNGRESSGRSRNYPGSSRLRTIERNITEDEQYANNYLQFKEEKMEKMAKDKDIASPKNKSNKNSAEPGGKVPGTKEMTQRERLSEQLDKGTLECLVCCERVKQTDAVWSCANCYHVLHLRCIRKWATSSLVEGKWRCPACQNTSSSVPSEYRCLC</sequence>
<gene>
    <name evidence="8" type="ORF">g.1203</name>
</gene>
<feature type="region of interest" description="Disordered" evidence="5">
    <location>
        <begin position="144"/>
        <end position="323"/>
    </location>
</feature>
<dbReference type="PROSITE" id="PS50016">
    <property type="entry name" value="ZF_PHD_2"/>
    <property type="match status" value="1"/>
</dbReference>
<dbReference type="GO" id="GO:0005634">
    <property type="term" value="C:nucleus"/>
    <property type="evidence" value="ECO:0007669"/>
    <property type="project" value="TreeGrafter"/>
</dbReference>
<dbReference type="AlphaFoldDB" id="A0A1E1WDV1"/>
<keyword evidence="1" id="KW-0479">Metal-binding</keyword>
<dbReference type="OrthoDB" id="6512771at2759"/>
<name>A0A1E1WDV1_PECGO</name>
<evidence type="ECO:0000256" key="1">
    <source>
        <dbReference type="ARBA" id="ARBA00022723"/>
    </source>
</evidence>
<evidence type="ECO:0000256" key="3">
    <source>
        <dbReference type="ARBA" id="ARBA00022833"/>
    </source>
</evidence>
<evidence type="ECO:0008006" key="9">
    <source>
        <dbReference type="Google" id="ProtNLM"/>
    </source>
</evidence>
<feature type="compositionally biased region" description="Basic and acidic residues" evidence="5">
    <location>
        <begin position="163"/>
        <end position="176"/>
    </location>
</feature>
<evidence type="ECO:0000259" key="7">
    <source>
        <dbReference type="PROSITE" id="PS50089"/>
    </source>
</evidence>
<dbReference type="PANTHER" id="PTHR12360:SF12">
    <property type="entry name" value="TRANSCRIPTIONAL REPRESSOR NF-X1"/>
    <property type="match status" value="1"/>
</dbReference>
<dbReference type="PANTHER" id="PTHR12360">
    <property type="entry name" value="NUCLEAR TRANSCRIPTION FACTOR, X-BOX BINDING 1 NFX1"/>
    <property type="match status" value="1"/>
</dbReference>
<dbReference type="InterPro" id="IPR001841">
    <property type="entry name" value="Znf_RING"/>
</dbReference>
<dbReference type="InterPro" id="IPR019787">
    <property type="entry name" value="Znf_PHD-finger"/>
</dbReference>
<evidence type="ECO:0000256" key="4">
    <source>
        <dbReference type="PROSITE-ProRule" id="PRU00175"/>
    </source>
</evidence>
<keyword evidence="3" id="KW-0862">Zinc</keyword>
<evidence type="ECO:0000256" key="2">
    <source>
        <dbReference type="ARBA" id="ARBA00022771"/>
    </source>
</evidence>